<organism evidence="2 3">
    <name type="scientific">Perkinsus olseni</name>
    <name type="common">Perkinsus atlanticus</name>
    <dbReference type="NCBI Taxonomy" id="32597"/>
    <lineage>
        <taxon>Eukaryota</taxon>
        <taxon>Sar</taxon>
        <taxon>Alveolata</taxon>
        <taxon>Perkinsozoa</taxon>
        <taxon>Perkinsea</taxon>
        <taxon>Perkinsida</taxon>
        <taxon>Perkinsidae</taxon>
        <taxon>Perkinsus</taxon>
    </lineage>
</organism>
<protein>
    <submittedName>
        <fullName evidence="2">Uncharacterized protein</fullName>
    </submittedName>
</protein>
<comment type="caution">
    <text evidence="2">The sequence shown here is derived from an EMBL/GenBank/DDBJ whole genome shotgun (WGS) entry which is preliminary data.</text>
</comment>
<evidence type="ECO:0000313" key="2">
    <source>
        <dbReference type="EMBL" id="KAF4703811.1"/>
    </source>
</evidence>
<keyword evidence="1" id="KW-0472">Membrane</keyword>
<keyword evidence="1" id="KW-1133">Transmembrane helix</keyword>
<dbReference type="EMBL" id="JABANO010035241">
    <property type="protein sequence ID" value="KAF4703811.1"/>
    <property type="molecule type" value="Genomic_DNA"/>
</dbReference>
<evidence type="ECO:0000313" key="3">
    <source>
        <dbReference type="Proteomes" id="UP000553632"/>
    </source>
</evidence>
<gene>
    <name evidence="2" type="ORF">FOZ63_012613</name>
</gene>
<feature type="non-terminal residue" evidence="2">
    <location>
        <position position="1"/>
    </location>
</feature>
<proteinExistence type="predicted"/>
<evidence type="ECO:0000256" key="1">
    <source>
        <dbReference type="SAM" id="Phobius"/>
    </source>
</evidence>
<keyword evidence="3" id="KW-1185">Reference proteome</keyword>
<keyword evidence="1" id="KW-0812">Transmembrane</keyword>
<accession>A0A7J6Q741</accession>
<reference evidence="2 3" key="1">
    <citation type="submission" date="2020-04" db="EMBL/GenBank/DDBJ databases">
        <title>Perkinsus olseni comparative genomics.</title>
        <authorList>
            <person name="Bogema D.R."/>
        </authorList>
    </citation>
    <scope>NUCLEOTIDE SEQUENCE [LARGE SCALE GENOMIC DNA]</scope>
    <source>
        <strain evidence="2 3">ATCC PRA-207</strain>
    </source>
</reference>
<feature type="transmembrane region" description="Helical" evidence="1">
    <location>
        <begin position="6"/>
        <end position="24"/>
    </location>
</feature>
<dbReference type="AlphaFoldDB" id="A0A7J6Q741"/>
<name>A0A7J6Q741_PEROL</name>
<dbReference type="Proteomes" id="UP000553632">
    <property type="component" value="Unassembled WGS sequence"/>
</dbReference>
<sequence>MAISDVFSLFVIILGLSALNMWFLDRTELQQPLEEVLAHLRAAVSLAKKTTVVYAEDTDTRGRVQALSWQPSTDLTRRQPNKSTEAEFLAKPQLVTSTSNPERSALRDLRCGAEFGGRKCDAAGDFPCCSAAGW</sequence>